<dbReference type="AlphaFoldDB" id="A0A428TGK3"/>
<keyword evidence="2" id="KW-1185">Reference proteome</keyword>
<proteinExistence type="predicted"/>
<organism evidence="1 2">
    <name type="scientific">Fusarium oligoseptatum</name>
    <dbReference type="NCBI Taxonomy" id="2604345"/>
    <lineage>
        <taxon>Eukaryota</taxon>
        <taxon>Fungi</taxon>
        <taxon>Dikarya</taxon>
        <taxon>Ascomycota</taxon>
        <taxon>Pezizomycotina</taxon>
        <taxon>Sordariomycetes</taxon>
        <taxon>Hypocreomycetidae</taxon>
        <taxon>Hypocreales</taxon>
        <taxon>Nectriaceae</taxon>
        <taxon>Fusarium</taxon>
        <taxon>Fusarium solani species complex</taxon>
    </lineage>
</organism>
<dbReference type="Proteomes" id="UP000287144">
    <property type="component" value="Unassembled WGS sequence"/>
</dbReference>
<protein>
    <submittedName>
        <fullName evidence="1">Uncharacterized protein</fullName>
    </submittedName>
</protein>
<evidence type="ECO:0000313" key="1">
    <source>
        <dbReference type="EMBL" id="RSM01184.1"/>
    </source>
</evidence>
<evidence type="ECO:0000313" key="2">
    <source>
        <dbReference type="Proteomes" id="UP000287144"/>
    </source>
</evidence>
<reference evidence="1 2" key="1">
    <citation type="submission" date="2017-06" db="EMBL/GenBank/DDBJ databases">
        <title>Comparative genomic analysis of Ambrosia Fusariam Clade fungi.</title>
        <authorList>
            <person name="Stajich J.E."/>
            <person name="Carrillo J."/>
            <person name="Kijimoto T."/>
            <person name="Eskalen A."/>
            <person name="O'Donnell K."/>
            <person name="Kasson M."/>
        </authorList>
    </citation>
    <scope>NUCLEOTIDE SEQUENCE [LARGE SCALE GENOMIC DNA]</scope>
    <source>
        <strain evidence="1 2">NRRL62579</strain>
    </source>
</reference>
<dbReference type="EMBL" id="NKCK01000086">
    <property type="protein sequence ID" value="RSM01184.1"/>
    <property type="molecule type" value="Genomic_DNA"/>
</dbReference>
<comment type="caution">
    <text evidence="1">The sequence shown here is derived from an EMBL/GenBank/DDBJ whole genome shotgun (WGS) entry which is preliminary data.</text>
</comment>
<sequence length="253" mass="28747">MSLTREKDVWEPISVQHYGQSLRLLTDELWAEGANRDITLTATILLCSHDVLAFPDADYQRLLYGGRTLIEADFDAIDTNDLSRASFWIYARQDVSLALENERPTLIPPKEWPAVPSPEETQEDALARRMLWLLARVIEVRFDGRSDADGKEQDELIFDLTSELFDWSMSIPGHANGVEVEDDLDLADDLEQTWFCVPSSDPLFYAAKHCASLSLKARIWALLEDIERRLGIHTLNRVSRLQSQWVSTAEAAA</sequence>
<gene>
    <name evidence="1" type="ORF">CEP52_008666</name>
</gene>
<accession>A0A428TGK3</accession>
<name>A0A428TGK3_9HYPO</name>